<reference evidence="2" key="1">
    <citation type="submission" date="2016-10" db="EMBL/GenBank/DDBJ databases">
        <title>Sequence of Gallionella enrichment culture.</title>
        <authorList>
            <person name="Poehlein A."/>
            <person name="Muehling M."/>
            <person name="Daniel R."/>
        </authorList>
    </citation>
    <scope>NUCLEOTIDE SEQUENCE</scope>
</reference>
<dbReference type="AlphaFoldDB" id="A0A1J5RA15"/>
<evidence type="ECO:0008006" key="3">
    <source>
        <dbReference type="Google" id="ProtNLM"/>
    </source>
</evidence>
<comment type="caution">
    <text evidence="2">The sequence shown here is derived from an EMBL/GenBank/DDBJ whole genome shotgun (WGS) entry which is preliminary data.</text>
</comment>
<sequence length="136" mass="15102">MQQQQSFPKKMLPLFFAFVLINSLVLFYQKELDQSKIDPFVVFAANGLLFILSVLSLAMHSKPVDKKNPNAAVRGVMAATLLKLMVLGISAMVYLFAAGENRSIKAIFAGMILYVIYTFIEVRIASKPNQNNNAGK</sequence>
<dbReference type="Gene3D" id="1.20.120.80">
    <property type="entry name" value="Cytochrome c oxidase, subunit III, four-helix bundle"/>
    <property type="match status" value="1"/>
</dbReference>
<dbReference type="GO" id="GO:0022904">
    <property type="term" value="P:respiratory electron transport chain"/>
    <property type="evidence" value="ECO:0007669"/>
    <property type="project" value="InterPro"/>
</dbReference>
<accession>A0A1J5RA15</accession>
<dbReference type="EMBL" id="MLJW01000220">
    <property type="protein sequence ID" value="OIQ92886.1"/>
    <property type="molecule type" value="Genomic_DNA"/>
</dbReference>
<evidence type="ECO:0000313" key="2">
    <source>
        <dbReference type="EMBL" id="OIQ92886.1"/>
    </source>
</evidence>
<evidence type="ECO:0000256" key="1">
    <source>
        <dbReference type="SAM" id="Phobius"/>
    </source>
</evidence>
<keyword evidence="1" id="KW-1133">Transmembrane helix</keyword>
<feature type="transmembrane region" description="Helical" evidence="1">
    <location>
        <begin position="12"/>
        <end position="28"/>
    </location>
</feature>
<name>A0A1J5RA15_9ZZZZ</name>
<feature type="transmembrane region" description="Helical" evidence="1">
    <location>
        <begin position="40"/>
        <end position="59"/>
    </location>
</feature>
<organism evidence="2">
    <name type="scientific">mine drainage metagenome</name>
    <dbReference type="NCBI Taxonomy" id="410659"/>
    <lineage>
        <taxon>unclassified sequences</taxon>
        <taxon>metagenomes</taxon>
        <taxon>ecological metagenomes</taxon>
    </lineage>
</organism>
<proteinExistence type="predicted"/>
<feature type="transmembrane region" description="Helical" evidence="1">
    <location>
        <begin position="71"/>
        <end position="97"/>
    </location>
</feature>
<dbReference type="GO" id="GO:0016020">
    <property type="term" value="C:membrane"/>
    <property type="evidence" value="ECO:0007669"/>
    <property type="project" value="InterPro"/>
</dbReference>
<protein>
    <recommendedName>
        <fullName evidence="3">ATP synthase I chain</fullName>
    </recommendedName>
</protein>
<keyword evidence="1" id="KW-0472">Membrane</keyword>
<gene>
    <name evidence="2" type="ORF">GALL_251810</name>
</gene>
<keyword evidence="1" id="KW-0812">Transmembrane</keyword>
<feature type="transmembrane region" description="Helical" evidence="1">
    <location>
        <begin position="103"/>
        <end position="120"/>
    </location>
</feature>
<dbReference type="GO" id="GO:0004129">
    <property type="term" value="F:cytochrome-c oxidase activity"/>
    <property type="evidence" value="ECO:0007669"/>
    <property type="project" value="InterPro"/>
</dbReference>
<dbReference type="InterPro" id="IPR013833">
    <property type="entry name" value="Cyt_c_oxidase_su3_a-hlx"/>
</dbReference>